<comment type="catalytic activity">
    <reaction evidence="6">
        <text>D-fructose + ATP = D-fructose 6-phosphate + ADP + H(+)</text>
        <dbReference type="Rhea" id="RHEA:16125"/>
        <dbReference type="ChEBI" id="CHEBI:15378"/>
        <dbReference type="ChEBI" id="CHEBI:30616"/>
        <dbReference type="ChEBI" id="CHEBI:37721"/>
        <dbReference type="ChEBI" id="CHEBI:61527"/>
        <dbReference type="ChEBI" id="CHEBI:456216"/>
        <dbReference type="EC" id="2.7.1.4"/>
    </reaction>
</comment>
<comment type="cofactor">
    <cofactor evidence="1">
        <name>Mg(2+)</name>
        <dbReference type="ChEBI" id="CHEBI:18420"/>
    </cofactor>
</comment>
<dbReference type="InterPro" id="IPR000600">
    <property type="entry name" value="ROK"/>
</dbReference>
<dbReference type="Gene3D" id="3.30.420.40">
    <property type="match status" value="2"/>
</dbReference>
<dbReference type="SUPFAM" id="SSF53067">
    <property type="entry name" value="Actin-like ATPase domain"/>
    <property type="match status" value="1"/>
</dbReference>
<dbReference type="GO" id="GO:0008865">
    <property type="term" value="F:fructokinase activity"/>
    <property type="evidence" value="ECO:0007669"/>
    <property type="project" value="UniProtKB-EC"/>
</dbReference>
<dbReference type="AlphaFoldDB" id="A0A830HYU4"/>
<proteinExistence type="predicted"/>
<dbReference type="PANTHER" id="PTHR42742:SF3">
    <property type="entry name" value="FRUCTOKINASE"/>
    <property type="match status" value="1"/>
</dbReference>
<comment type="caution">
    <text evidence="7">The sequence shown here is derived from an EMBL/GenBank/DDBJ whole genome shotgun (WGS) entry which is preliminary data.</text>
</comment>
<evidence type="ECO:0000256" key="3">
    <source>
        <dbReference type="ARBA" id="ARBA00022833"/>
    </source>
</evidence>
<dbReference type="EMBL" id="BNJQ01000040">
    <property type="protein sequence ID" value="GHP12274.1"/>
    <property type="molecule type" value="Genomic_DNA"/>
</dbReference>
<evidence type="ECO:0000313" key="7">
    <source>
        <dbReference type="EMBL" id="GHP12274.1"/>
    </source>
</evidence>
<evidence type="ECO:0000256" key="2">
    <source>
        <dbReference type="ARBA" id="ARBA00022723"/>
    </source>
</evidence>
<dbReference type="EC" id="2.7.1.4" evidence="5"/>
<keyword evidence="2" id="KW-0479">Metal-binding</keyword>
<gene>
    <name evidence="7" type="ORF">PPROV_001100200</name>
</gene>
<accession>A0A830HYU4</accession>
<dbReference type="Proteomes" id="UP000660262">
    <property type="component" value="Unassembled WGS sequence"/>
</dbReference>
<evidence type="ECO:0000256" key="6">
    <source>
        <dbReference type="ARBA" id="ARBA00048451"/>
    </source>
</evidence>
<dbReference type="Pfam" id="PF00480">
    <property type="entry name" value="ROK"/>
    <property type="match status" value="1"/>
</dbReference>
<name>A0A830HYU4_9CHLO</name>
<dbReference type="GO" id="GO:0046872">
    <property type="term" value="F:metal ion binding"/>
    <property type="evidence" value="ECO:0007669"/>
    <property type="project" value="UniProtKB-KW"/>
</dbReference>
<dbReference type="OrthoDB" id="10260668at2759"/>
<dbReference type="InterPro" id="IPR051804">
    <property type="entry name" value="Carb_Metab_Reg_Kinase/Isom"/>
</dbReference>
<keyword evidence="8" id="KW-1185">Reference proteome</keyword>
<keyword evidence="4" id="KW-0460">Magnesium</keyword>
<evidence type="ECO:0000256" key="1">
    <source>
        <dbReference type="ARBA" id="ARBA00001946"/>
    </source>
</evidence>
<evidence type="ECO:0000256" key="4">
    <source>
        <dbReference type="ARBA" id="ARBA00022842"/>
    </source>
</evidence>
<reference evidence="7" key="1">
    <citation type="submission" date="2020-10" db="EMBL/GenBank/DDBJ databases">
        <title>Unveiling of a novel bifunctional photoreceptor, Dualchrome1, isolated from a cosmopolitan green alga.</title>
        <authorList>
            <person name="Suzuki S."/>
            <person name="Kawachi M."/>
        </authorList>
    </citation>
    <scope>NUCLEOTIDE SEQUENCE</scope>
    <source>
        <strain evidence="7">NIES 2893</strain>
    </source>
</reference>
<organism evidence="7 8">
    <name type="scientific">Pycnococcus provasolii</name>
    <dbReference type="NCBI Taxonomy" id="41880"/>
    <lineage>
        <taxon>Eukaryota</taxon>
        <taxon>Viridiplantae</taxon>
        <taxon>Chlorophyta</taxon>
        <taxon>Pseudoscourfieldiophyceae</taxon>
        <taxon>Pseudoscourfieldiales</taxon>
        <taxon>Pycnococcaceae</taxon>
        <taxon>Pycnococcus</taxon>
    </lineage>
</organism>
<keyword evidence="3" id="KW-0862">Zinc</keyword>
<evidence type="ECO:0000313" key="8">
    <source>
        <dbReference type="Proteomes" id="UP000660262"/>
    </source>
</evidence>
<evidence type="ECO:0000256" key="5">
    <source>
        <dbReference type="ARBA" id="ARBA00038887"/>
    </source>
</evidence>
<dbReference type="InterPro" id="IPR043129">
    <property type="entry name" value="ATPase_NBD"/>
</dbReference>
<sequence>MAQQPSSALGSGSAVGGLEGVVAAVELGGTSIECIVVPSARPSLSSSVARHSVPSSSPADALASVVAFLEPFAASKTLTALGIATFGPYDFTRNCIHESSPKPAWRSVNVLEALSGIAGHTYDVVIDTDVNAPAVAEYEILKRTNAQASSCAYITCGTGVGVGLVVNGQAVRGLMHPEGGKIPCALAGAFKNVPTPPLLVESMQDRNFTGVDEKHGMSIEGVAGSHALAELANVKPSDLPTLDDSHPVWECAAHALASCCATLTLMVSPERIVIGGGILRRRCLYVMIRDKVHAMLDGYVYPLSDRAKLDTYIVASEQGDDAGLHGALSLALRTQ</sequence>
<protein>
    <recommendedName>
        <fullName evidence="5">fructokinase</fullName>
        <ecNumber evidence="5">2.7.1.4</ecNumber>
    </recommendedName>
</protein>
<dbReference type="PANTHER" id="PTHR42742">
    <property type="entry name" value="TRANSCRIPTIONAL REPRESSOR MPRA"/>
    <property type="match status" value="1"/>
</dbReference>